<keyword evidence="5" id="KW-1003">Cell membrane</keyword>
<keyword evidence="18" id="KW-1185">Reference proteome</keyword>
<evidence type="ECO:0000256" key="8">
    <source>
        <dbReference type="ARBA" id="ARBA00022723"/>
    </source>
</evidence>
<evidence type="ECO:0000256" key="9">
    <source>
        <dbReference type="ARBA" id="ARBA00022837"/>
    </source>
</evidence>
<dbReference type="RefSeq" id="WP_377304361.1">
    <property type="nucleotide sequence ID" value="NZ_CP180191.1"/>
</dbReference>
<feature type="domain" description="Type II secretion system protein GspF" evidence="16">
    <location>
        <begin position="67"/>
        <end position="189"/>
    </location>
</feature>
<dbReference type="EMBL" id="JBHRTI010000007">
    <property type="protein sequence ID" value="MFC3148409.1"/>
    <property type="molecule type" value="Genomic_DNA"/>
</dbReference>
<gene>
    <name evidence="17" type="primary">gspF</name>
    <name evidence="17" type="ORF">ACFOEN_12330</name>
</gene>
<proteinExistence type="inferred from homology"/>
<feature type="transmembrane region" description="Helical" evidence="15">
    <location>
        <begin position="377"/>
        <end position="399"/>
    </location>
</feature>
<dbReference type="PROSITE" id="PS00874">
    <property type="entry name" value="T2SP_F"/>
    <property type="match status" value="1"/>
</dbReference>
<evidence type="ECO:0000256" key="12">
    <source>
        <dbReference type="ARBA" id="ARBA00023136"/>
    </source>
</evidence>
<dbReference type="PRINTS" id="PR00812">
    <property type="entry name" value="BCTERIALGSPF"/>
</dbReference>
<evidence type="ECO:0000259" key="16">
    <source>
        <dbReference type="Pfam" id="PF00482"/>
    </source>
</evidence>
<evidence type="ECO:0000256" key="5">
    <source>
        <dbReference type="ARBA" id="ARBA00022475"/>
    </source>
</evidence>
<keyword evidence="6" id="KW-0997">Cell inner membrane</keyword>
<dbReference type="Proteomes" id="UP001595556">
    <property type="component" value="Unassembled WGS sequence"/>
</dbReference>
<keyword evidence="7 14" id="KW-0812">Transmembrane</keyword>
<dbReference type="PANTHER" id="PTHR30012">
    <property type="entry name" value="GENERAL SECRETION PATHWAY PROTEIN"/>
    <property type="match status" value="1"/>
</dbReference>
<evidence type="ECO:0000256" key="4">
    <source>
        <dbReference type="ARBA" id="ARBA00022448"/>
    </source>
</evidence>
<feature type="domain" description="Type II secretion system protein GspF" evidence="16">
    <location>
        <begin position="269"/>
        <end position="397"/>
    </location>
</feature>
<protein>
    <recommendedName>
        <fullName evidence="13">General secretion pathway protein F</fullName>
    </recommendedName>
</protein>
<reference evidence="18" key="1">
    <citation type="journal article" date="2019" name="Int. J. Syst. Evol. Microbiol.">
        <title>The Global Catalogue of Microorganisms (GCM) 10K type strain sequencing project: providing services to taxonomists for standard genome sequencing and annotation.</title>
        <authorList>
            <consortium name="The Broad Institute Genomics Platform"/>
            <consortium name="The Broad Institute Genome Sequencing Center for Infectious Disease"/>
            <person name="Wu L."/>
            <person name="Ma J."/>
        </authorList>
    </citation>
    <scope>NUCLEOTIDE SEQUENCE [LARGE SCALE GENOMIC DNA]</scope>
    <source>
        <strain evidence="18">KCTC 52168</strain>
    </source>
</reference>
<name>A0ABV7H3B6_9BURK</name>
<evidence type="ECO:0000256" key="13">
    <source>
        <dbReference type="ARBA" id="ARBA00030750"/>
    </source>
</evidence>
<dbReference type="InterPro" id="IPR018076">
    <property type="entry name" value="T2SS_GspF_dom"/>
</dbReference>
<keyword evidence="8" id="KW-0479">Metal-binding</keyword>
<comment type="function">
    <text evidence="1">Component of the type II secretion system inner membrane complex required for the energy-dependent secretion of extracellular factors such as proteases and toxins from the periplasm.</text>
</comment>
<keyword evidence="9" id="KW-0106">Calcium</keyword>
<dbReference type="PANTHER" id="PTHR30012:SF0">
    <property type="entry name" value="TYPE II SECRETION SYSTEM PROTEIN F-RELATED"/>
    <property type="match status" value="1"/>
</dbReference>
<comment type="similarity">
    <text evidence="3 14">Belongs to the GSP F family.</text>
</comment>
<dbReference type="InterPro" id="IPR001992">
    <property type="entry name" value="T2SS_GspF/T4SS_PilC_CS"/>
</dbReference>
<sequence length="406" mass="43624">MAAFRYEAATLAGSLTRGVIEADSERHARQLLRERGDTPVSIELVEQKSAAAGFRRKLSANDLALATRQLANLIGARLPMEASLAALIEQTERREAREVWAAVRSRVMAGASLAAGMADFPREFDTVYRALIAAGEDSGNLGRVLEKLADYLETRGALRAKVVGAMTYPAIVTVIALIIVIALMTYVVPQVVGVFQSTKQELPLLTRVMVWVSGFLRQWGWLLAIVLAAGGFVLARVLQQPLVKAQWHARLLTLPIVGPIIRALETERFASTLAILVSGGVPLLRALEAAQRTINNVALNARVAEAIGRVREGAGLAKALAAQSEQGAAGKFPPVLIHLIASGERTGELPVMLQRAADIQARDLERRTLTLTALMEPALVVGMGGLVLLIVLAVLMPIIEINSLVK</sequence>
<accession>A0ABV7H3B6</accession>
<dbReference type="NCBIfam" id="TIGR02120">
    <property type="entry name" value="GspF"/>
    <property type="match status" value="1"/>
</dbReference>
<organism evidence="17 18">
    <name type="scientific">Piscinibacterium candidicorallinum</name>
    <dbReference type="NCBI Taxonomy" id="1793872"/>
    <lineage>
        <taxon>Bacteria</taxon>
        <taxon>Pseudomonadati</taxon>
        <taxon>Pseudomonadota</taxon>
        <taxon>Betaproteobacteria</taxon>
        <taxon>Burkholderiales</taxon>
        <taxon>Piscinibacterium</taxon>
    </lineage>
</organism>
<evidence type="ECO:0000256" key="7">
    <source>
        <dbReference type="ARBA" id="ARBA00022692"/>
    </source>
</evidence>
<keyword evidence="12 15" id="KW-0472">Membrane</keyword>
<evidence type="ECO:0000256" key="15">
    <source>
        <dbReference type="SAM" id="Phobius"/>
    </source>
</evidence>
<evidence type="ECO:0000313" key="18">
    <source>
        <dbReference type="Proteomes" id="UP001595556"/>
    </source>
</evidence>
<feature type="transmembrane region" description="Helical" evidence="15">
    <location>
        <begin position="165"/>
        <end position="188"/>
    </location>
</feature>
<evidence type="ECO:0000256" key="1">
    <source>
        <dbReference type="ARBA" id="ARBA00002684"/>
    </source>
</evidence>
<evidence type="ECO:0000256" key="11">
    <source>
        <dbReference type="ARBA" id="ARBA00022989"/>
    </source>
</evidence>
<comment type="subcellular location">
    <subcellularLocation>
        <location evidence="2 14">Cell inner membrane</location>
        <topology evidence="2 14">Multi-pass membrane protein</topology>
    </subcellularLocation>
</comment>
<keyword evidence="11 15" id="KW-1133">Transmembrane helix</keyword>
<evidence type="ECO:0000256" key="2">
    <source>
        <dbReference type="ARBA" id="ARBA00004429"/>
    </source>
</evidence>
<evidence type="ECO:0000256" key="10">
    <source>
        <dbReference type="ARBA" id="ARBA00022927"/>
    </source>
</evidence>
<dbReference type="Pfam" id="PF00482">
    <property type="entry name" value="T2SSF"/>
    <property type="match status" value="2"/>
</dbReference>
<comment type="caution">
    <text evidence="17">The sequence shown here is derived from an EMBL/GenBank/DDBJ whole genome shotgun (WGS) entry which is preliminary data.</text>
</comment>
<evidence type="ECO:0000256" key="14">
    <source>
        <dbReference type="RuleBase" id="RU003923"/>
    </source>
</evidence>
<keyword evidence="10" id="KW-0653">Protein transport</keyword>
<keyword evidence="4 14" id="KW-0813">Transport</keyword>
<evidence type="ECO:0000256" key="6">
    <source>
        <dbReference type="ARBA" id="ARBA00022519"/>
    </source>
</evidence>
<dbReference type="InterPro" id="IPR003004">
    <property type="entry name" value="GspF/PilC"/>
</dbReference>
<dbReference type="Gene3D" id="1.20.81.30">
    <property type="entry name" value="Type II secretion system (T2SS), domain F"/>
    <property type="match status" value="2"/>
</dbReference>
<dbReference type="InterPro" id="IPR042094">
    <property type="entry name" value="T2SS_GspF_sf"/>
</dbReference>
<evidence type="ECO:0000256" key="3">
    <source>
        <dbReference type="ARBA" id="ARBA00005745"/>
    </source>
</evidence>
<dbReference type="InterPro" id="IPR011850">
    <property type="entry name" value="T2SS_GspF"/>
</dbReference>
<evidence type="ECO:0000313" key="17">
    <source>
        <dbReference type="EMBL" id="MFC3148409.1"/>
    </source>
</evidence>
<feature type="transmembrane region" description="Helical" evidence="15">
    <location>
        <begin position="219"/>
        <end position="238"/>
    </location>
</feature>